<feature type="domain" description="Glycine-rich" evidence="3">
    <location>
        <begin position="933"/>
        <end position="1129"/>
    </location>
</feature>
<dbReference type="NCBIfam" id="TIGR04183">
    <property type="entry name" value="Por_Secre_tail"/>
    <property type="match status" value="1"/>
</dbReference>
<evidence type="ECO:0000313" key="4">
    <source>
        <dbReference type="EMBL" id="MCR9013773.1"/>
    </source>
</evidence>
<accession>A0A9X2SYX8</accession>
<evidence type="ECO:0000256" key="1">
    <source>
        <dbReference type="SAM" id="MobiDB-lite"/>
    </source>
</evidence>
<gene>
    <name evidence="4" type="ORF">NU887_01935</name>
</gene>
<sequence>MGSDISKYSVRLARQFFLVAGKSKTLIGIIVSLLILCNENVFGQAVWQNSTTNTGFSTSASANRPDNTNSGDLLVASLTFRLDVSGLSITNPEGWELISRTDQGSNLGLATYYKIANSTEPSSYSWGVYTSNNRWSLGISRITGASAGTPITIFNESSSGSSSTSVEAPSINTIENNQLVLSFFANGNAGSFTSPSGSTERYDNPYTGGSSGIRPSNMLATYIQINKGATGNKIATSSSSAVWVAQQIAINSTLQNTPYPVIERTQTHVNNSETSSHSISLPTGIQTGELILVAFRIRDGRTVTSEPSGWNKLVDANNSGRTYVYYKTAQGSSENFSIGLSGSSRIAAVSYRISNWEDTPQVAVTSSGTNPPNLNPGWAASPALYLAGLTFRESDQSISGTPTGFSNLIVAANTSNGSNRYFEVGIVQKFSSAGSEDPSSFSSGGANPTSFTIGIKGKKKKLTVSANSVSKVYGEPDPMLAYSVTGFENGDDASILTGSLIRETGENTGTYVISLGSLDAQDYSLEFTSADFSITPKTLTITPSTGQFKLMGEPDPETISYEATGFEFSDNSSLLTGKLSRNEGETAGFYPITLGTVSSTSGNYALEFFAGIQFEIRSNPSQYIVTSSATNPRAGTVISISAQLADENRSAIPEAGRTVTWSELGNATGSFSAPTSVTDANGIATVDFTTSPTVGVSTKITASGSGGLFGTSLEILTVDAVPTQLAFIQSPTGSTIAGQPFQGQPIIEVRDIDGNRVQSATTLVSLSIAEGTGDLRGTISLNAIDGVVSFSGLNVDLIGENKSIIAEADGLSPATSGTFSIIAAEASRLVVYTGDQQLAQVGEAVDIAPAVSIMDIFGNPVSGVSVTFSVNSGGGSIIPTNDVLSDTEGIAALNSWILGSSPGENTLTASSPGLDSKIFTAIGSEDEKTVFTDNSTFTVPDGVTSIVVEAWGAGGAGGGVNGRSGRTRYGAGGGGGAYAKKTLAVSPGEILNLVIGNGGSSDIDEDGLNGESTYISQYQNLIYAEGGFGGISYSGNSSTFGGIGGRIFESKGDVVMAGFSGTNGSENNSSNNGKGGNSGLLGIGASARTSAGNGNTGGLPGGGGSGGLSTSGSDFAGGSGGQGKIIITYPIPVNQFQAISSGNWEDASIWEQRMTNGQWVRINSKPGTNSQVILSGTNLRVLVNEDQSFSGDVQIVSGAELVLGQNVDFILSLGSTLTTGNEGILSMTESSAVKGQGNFILNGGGTMKIASPDGIKATAAAGSIQNTGTRTFSTNATIIYNGTSEQILGDGFPSVVGNLVKEGLSNLIIDKVLRVNMNLTLNSGTIELRENLFVDMALTLNGSANLIVNTGKTLQADLLSNISTNEISKIILQPRAKYFNLGISTPRLEVRQDLTGARGWRMIGAPVRETTYQDFLGEIESQGFPGSARPNLQPNVLWWDETDGGTTAQGWRTPSIISQQVDPGRGHYVFVFGGAKLPGGNPESYSDVLPLTVATTGQEFNLNSGGFTFDISYTQRNEQVTSGNNNFTEASMADAGFNLISNPTASYIDFQKATGWEKTNIDQTIYIWNQNKNNGNGGFELFQGDNPANSIAPFQAFWIKANAPNPVLTMNSEAKSFETSSFYGRIIEDIPTEEPLKIKFTISGSNMDAESILRFSPEGKDEKDEWDAYQLESLSNNWLLLYSYGSPKEKTPLAINHLNLPGEKEEKTIPLNIAAAWEGKTFKDDYLLTWELPVEWPSNQKVVLMDHISEKAIDMTKVSEYSFNFEAPSTSNPNLRIDGLGMKNPQAVVFSSPYESGNPNARVNPESPKRPFSVVIGYQGNNTEPEYRPELPKIYPPYPNPFIDQTRIRFYLPVTAKAEIKIFDANGITVGQFDAAEYPSGIHELDWAPATNTLPAGIYILQLITEENVLTQKLLKK</sequence>
<dbReference type="InterPro" id="IPR026444">
    <property type="entry name" value="Secre_tail"/>
</dbReference>
<reference evidence="4" key="1">
    <citation type="submission" date="2022-08" db="EMBL/GenBank/DDBJ databases">
        <authorList>
            <person name="Zhang D."/>
        </authorList>
    </citation>
    <scope>NUCLEOTIDE SEQUENCE</scope>
    <source>
        <strain evidence="4">XJ19-11</strain>
    </source>
</reference>
<feature type="compositionally biased region" description="Gly residues" evidence="1">
    <location>
        <begin position="1094"/>
        <end position="1114"/>
    </location>
</feature>
<keyword evidence="5" id="KW-1185">Reference proteome</keyword>
<feature type="region of interest" description="Disordered" evidence="1">
    <location>
        <begin position="1091"/>
        <end position="1114"/>
    </location>
</feature>
<evidence type="ECO:0000313" key="5">
    <source>
        <dbReference type="Proteomes" id="UP001142175"/>
    </source>
</evidence>
<dbReference type="Proteomes" id="UP001142175">
    <property type="component" value="Unassembled WGS sequence"/>
</dbReference>
<evidence type="ECO:0000259" key="3">
    <source>
        <dbReference type="Pfam" id="PF21722"/>
    </source>
</evidence>
<dbReference type="InterPro" id="IPR049304">
    <property type="entry name" value="Gly_rich_dom"/>
</dbReference>
<dbReference type="RefSeq" id="WP_258421667.1">
    <property type="nucleotide sequence ID" value="NZ_JANSUY010000001.1"/>
</dbReference>
<dbReference type="Pfam" id="PF21722">
    <property type="entry name" value="Gly_rich_2"/>
    <property type="match status" value="1"/>
</dbReference>
<name>A0A9X2SYX8_9BACT</name>
<feature type="domain" description="MBG" evidence="2">
    <location>
        <begin position="462"/>
        <end position="532"/>
    </location>
</feature>
<dbReference type="InterPro" id="IPR041286">
    <property type="entry name" value="MBG_2"/>
</dbReference>
<organism evidence="4 5">
    <name type="scientific">Aquiflexum gelatinilyticum</name>
    <dbReference type="NCBI Taxonomy" id="2961943"/>
    <lineage>
        <taxon>Bacteria</taxon>
        <taxon>Pseudomonadati</taxon>
        <taxon>Bacteroidota</taxon>
        <taxon>Cytophagia</taxon>
        <taxon>Cytophagales</taxon>
        <taxon>Cyclobacteriaceae</taxon>
        <taxon>Aquiflexum</taxon>
    </lineage>
</organism>
<evidence type="ECO:0000259" key="2">
    <source>
        <dbReference type="Pfam" id="PF18676"/>
    </source>
</evidence>
<dbReference type="InterPro" id="IPR008964">
    <property type="entry name" value="Invasin/intimin_cell_adhesion"/>
</dbReference>
<dbReference type="InterPro" id="IPR013783">
    <property type="entry name" value="Ig-like_fold"/>
</dbReference>
<dbReference type="SUPFAM" id="SSF49373">
    <property type="entry name" value="Invasin/intimin cell-adhesion fragments"/>
    <property type="match status" value="1"/>
</dbReference>
<protein>
    <submittedName>
        <fullName evidence="4">T9SS type A sorting domain-containing protein</fullName>
    </submittedName>
</protein>
<proteinExistence type="predicted"/>
<dbReference type="EMBL" id="JANSUY010000001">
    <property type="protein sequence ID" value="MCR9013773.1"/>
    <property type="molecule type" value="Genomic_DNA"/>
</dbReference>
<feature type="domain" description="MBG" evidence="2">
    <location>
        <begin position="539"/>
        <end position="611"/>
    </location>
</feature>
<dbReference type="Gene3D" id="2.60.40.10">
    <property type="entry name" value="Immunoglobulins"/>
    <property type="match status" value="2"/>
</dbReference>
<dbReference type="Pfam" id="PF18676">
    <property type="entry name" value="MBG_2"/>
    <property type="match status" value="2"/>
</dbReference>
<comment type="caution">
    <text evidence="4">The sequence shown here is derived from an EMBL/GenBank/DDBJ whole genome shotgun (WGS) entry which is preliminary data.</text>
</comment>